<dbReference type="InterPro" id="IPR008909">
    <property type="entry name" value="DALR_anticod-bd"/>
</dbReference>
<dbReference type="GO" id="GO:0005524">
    <property type="term" value="F:ATP binding"/>
    <property type="evidence" value="ECO:0007669"/>
    <property type="project" value="UniProtKB-UniRule"/>
</dbReference>
<evidence type="ECO:0000256" key="6">
    <source>
        <dbReference type="ARBA" id="ARBA00022840"/>
    </source>
</evidence>
<dbReference type="Gene3D" id="3.30.1360.70">
    <property type="entry name" value="Arginyl tRNA synthetase N-terminal domain"/>
    <property type="match status" value="1"/>
</dbReference>
<dbReference type="GO" id="GO:0004814">
    <property type="term" value="F:arginine-tRNA ligase activity"/>
    <property type="evidence" value="ECO:0007669"/>
    <property type="project" value="UniProtKB-UniRule"/>
</dbReference>
<keyword evidence="7 10" id="KW-0648">Protein biosynthesis</keyword>
<evidence type="ECO:0000256" key="9">
    <source>
        <dbReference type="ARBA" id="ARBA00049339"/>
    </source>
</evidence>
<keyword evidence="8 10" id="KW-0030">Aminoacyl-tRNA synthetase</keyword>
<keyword evidence="6 10" id="KW-0067">ATP-binding</keyword>
<dbReference type="Pfam" id="PF03485">
    <property type="entry name" value="Arg_tRNA_synt_N"/>
    <property type="match status" value="1"/>
</dbReference>
<dbReference type="SUPFAM" id="SSF55190">
    <property type="entry name" value="Arginyl-tRNA synthetase (ArgRS), N-terminal 'additional' domain"/>
    <property type="match status" value="1"/>
</dbReference>
<keyword evidence="5 10" id="KW-0547">Nucleotide-binding</keyword>
<organism evidence="14 15">
    <name type="scientific">Nocardiopsis aegyptia</name>
    <dbReference type="NCBI Taxonomy" id="220378"/>
    <lineage>
        <taxon>Bacteria</taxon>
        <taxon>Bacillati</taxon>
        <taxon>Actinomycetota</taxon>
        <taxon>Actinomycetes</taxon>
        <taxon>Streptosporangiales</taxon>
        <taxon>Nocardiopsidaceae</taxon>
        <taxon>Nocardiopsis</taxon>
    </lineage>
</organism>
<dbReference type="InterPro" id="IPR001278">
    <property type="entry name" value="Arg-tRNA-ligase"/>
</dbReference>
<protein>
    <recommendedName>
        <fullName evidence="10">Arginine--tRNA ligase</fullName>
        <ecNumber evidence="10">6.1.1.19</ecNumber>
    </recommendedName>
    <alternativeName>
        <fullName evidence="10">Arginyl-tRNA synthetase</fullName>
        <shortName evidence="10">ArgRS</shortName>
    </alternativeName>
</protein>
<dbReference type="CDD" id="cd07956">
    <property type="entry name" value="Anticodon_Ia_Arg"/>
    <property type="match status" value="1"/>
</dbReference>
<comment type="catalytic activity">
    <reaction evidence="9 10">
        <text>tRNA(Arg) + L-arginine + ATP = L-arginyl-tRNA(Arg) + AMP + diphosphate</text>
        <dbReference type="Rhea" id="RHEA:20301"/>
        <dbReference type="Rhea" id="RHEA-COMP:9658"/>
        <dbReference type="Rhea" id="RHEA-COMP:9673"/>
        <dbReference type="ChEBI" id="CHEBI:30616"/>
        <dbReference type="ChEBI" id="CHEBI:32682"/>
        <dbReference type="ChEBI" id="CHEBI:33019"/>
        <dbReference type="ChEBI" id="CHEBI:78442"/>
        <dbReference type="ChEBI" id="CHEBI:78513"/>
        <dbReference type="ChEBI" id="CHEBI:456215"/>
        <dbReference type="EC" id="6.1.1.19"/>
    </reaction>
</comment>
<dbReference type="Gene3D" id="3.40.50.620">
    <property type="entry name" value="HUPs"/>
    <property type="match status" value="1"/>
</dbReference>
<comment type="subunit">
    <text evidence="10">Monomer.</text>
</comment>
<dbReference type="SUPFAM" id="SSF47323">
    <property type="entry name" value="Anticodon-binding domain of a subclass of class I aminoacyl-tRNA synthetases"/>
    <property type="match status" value="1"/>
</dbReference>
<dbReference type="GO" id="GO:0006420">
    <property type="term" value="P:arginyl-tRNA aminoacylation"/>
    <property type="evidence" value="ECO:0007669"/>
    <property type="project" value="UniProtKB-UniRule"/>
</dbReference>
<dbReference type="Gene3D" id="1.10.730.10">
    <property type="entry name" value="Isoleucyl-tRNA Synthetase, Domain 1"/>
    <property type="match status" value="1"/>
</dbReference>
<dbReference type="Proteomes" id="UP000572051">
    <property type="component" value="Unassembled WGS sequence"/>
</dbReference>
<dbReference type="GO" id="GO:0005737">
    <property type="term" value="C:cytoplasm"/>
    <property type="evidence" value="ECO:0007669"/>
    <property type="project" value="UniProtKB-SubCell"/>
</dbReference>
<feature type="domain" description="DALR anticodon binding" evidence="12">
    <location>
        <begin position="462"/>
        <end position="576"/>
    </location>
</feature>
<dbReference type="AlphaFoldDB" id="A0A7Z0EQ93"/>
<evidence type="ECO:0000256" key="1">
    <source>
        <dbReference type="ARBA" id="ARBA00004496"/>
    </source>
</evidence>
<evidence type="ECO:0000256" key="7">
    <source>
        <dbReference type="ARBA" id="ARBA00022917"/>
    </source>
</evidence>
<comment type="caution">
    <text evidence="14">The sequence shown here is derived from an EMBL/GenBank/DDBJ whole genome shotgun (WGS) entry which is preliminary data.</text>
</comment>
<dbReference type="EC" id="6.1.1.19" evidence="10"/>
<evidence type="ECO:0000256" key="3">
    <source>
        <dbReference type="ARBA" id="ARBA00022490"/>
    </source>
</evidence>
<dbReference type="InterPro" id="IPR035684">
    <property type="entry name" value="ArgRS_core"/>
</dbReference>
<dbReference type="SUPFAM" id="SSF52374">
    <property type="entry name" value="Nucleotidylyl transferase"/>
    <property type="match status" value="1"/>
</dbReference>
<dbReference type="EMBL" id="JACCFS010000001">
    <property type="protein sequence ID" value="NYJ35922.1"/>
    <property type="molecule type" value="Genomic_DNA"/>
</dbReference>
<dbReference type="FunFam" id="1.10.730.10:FF:000008">
    <property type="entry name" value="Arginine--tRNA ligase"/>
    <property type="match status" value="1"/>
</dbReference>
<dbReference type="RefSeq" id="WP_312889344.1">
    <property type="nucleotide sequence ID" value="NZ_JACCFS010000001.1"/>
</dbReference>
<name>A0A7Z0EQ93_9ACTN</name>
<dbReference type="Pfam" id="PF05746">
    <property type="entry name" value="DALR_1"/>
    <property type="match status" value="1"/>
</dbReference>
<dbReference type="Pfam" id="PF00750">
    <property type="entry name" value="tRNA-synt_1d"/>
    <property type="match status" value="1"/>
</dbReference>
<proteinExistence type="inferred from homology"/>
<dbReference type="HAMAP" id="MF_00123">
    <property type="entry name" value="Arg_tRNA_synth"/>
    <property type="match status" value="1"/>
</dbReference>
<reference evidence="14 15" key="1">
    <citation type="submission" date="2020-07" db="EMBL/GenBank/DDBJ databases">
        <title>Sequencing the genomes of 1000 actinobacteria strains.</title>
        <authorList>
            <person name="Klenk H.-P."/>
        </authorList>
    </citation>
    <scope>NUCLEOTIDE SEQUENCE [LARGE SCALE GENOMIC DNA]</scope>
    <source>
        <strain evidence="14 15">DSM 44442</strain>
    </source>
</reference>
<evidence type="ECO:0000256" key="10">
    <source>
        <dbReference type="HAMAP-Rule" id="MF_00123"/>
    </source>
</evidence>
<evidence type="ECO:0000313" key="15">
    <source>
        <dbReference type="Proteomes" id="UP000572051"/>
    </source>
</evidence>
<feature type="domain" description="Arginyl tRNA synthetase N-terminal" evidence="13">
    <location>
        <begin position="7"/>
        <end position="90"/>
    </location>
</feature>
<evidence type="ECO:0000256" key="2">
    <source>
        <dbReference type="ARBA" id="ARBA00005594"/>
    </source>
</evidence>
<dbReference type="PANTHER" id="PTHR11956:SF5">
    <property type="entry name" value="ARGININE--TRNA LIGASE, CYTOPLASMIC"/>
    <property type="match status" value="1"/>
</dbReference>
<dbReference type="PRINTS" id="PR01038">
    <property type="entry name" value="TRNASYNTHARG"/>
</dbReference>
<accession>A0A7Z0EQ93</accession>
<dbReference type="PANTHER" id="PTHR11956">
    <property type="entry name" value="ARGINYL-TRNA SYNTHETASE"/>
    <property type="match status" value="1"/>
</dbReference>
<keyword evidence="4 10" id="KW-0436">Ligase</keyword>
<dbReference type="InterPro" id="IPR014729">
    <property type="entry name" value="Rossmann-like_a/b/a_fold"/>
</dbReference>
<dbReference type="InterPro" id="IPR005148">
    <property type="entry name" value="Arg-tRNA-synth_N"/>
</dbReference>
<dbReference type="SMART" id="SM00836">
    <property type="entry name" value="DALR_1"/>
    <property type="match status" value="1"/>
</dbReference>
<keyword evidence="3 10" id="KW-0963">Cytoplasm</keyword>
<dbReference type="InterPro" id="IPR009080">
    <property type="entry name" value="tRNAsynth_Ia_anticodon-bd"/>
</dbReference>
<gene>
    <name evidence="10" type="primary">argS</name>
    <name evidence="14" type="ORF">HNR10_003803</name>
</gene>
<comment type="similarity">
    <text evidence="2 10 11">Belongs to the class-I aminoacyl-tRNA synthetase family.</text>
</comment>
<evidence type="ECO:0000256" key="8">
    <source>
        <dbReference type="ARBA" id="ARBA00023146"/>
    </source>
</evidence>
<sequence length="576" mass="63423">MVGDIGDDLGQRVVAAVGAAFDVACTIEDAVVRPSQREGVDYQVNVAMALAKRLRRPSREVAESIVSHLELDNMAETVVVAGPGFINITLSTGWLGEHTSRLAADSRLGYVLATDPQRVIVDYSSPNMAKEMHVGHLRSTIIGDSLVRLMEFAGHEVIRQNHIGDWGTPFGMLVEHLIDEGLAERDFSISDLNLFYQQARTKFDADEDFAERARTRVVALQAGDPATLELWNRLLTESKHHIEAVYALLGVRLNPDDYKGESTYQPWLNDVSDELTRRGIAEDSDGALCVFLEGFTGREDQPVPLIVRKRDGGFGYDATDLATIRYRAQDLKGDHLIYVVGSPQALHFAMIFAAARKAEWVSPETTTTHVGFGSVLGEDGRMLRTRAGASLKLTDLLSEAVERASALVAGRTDLPEEEREEIARAVGIGAVKYADLSSDREKDYVFDWDRMLAMDGNTAVYLQYALARIRSIVRRAGEAPPLGSPVSLTEPAERDLALRLARFPDAVQTTITNLQPHRMATYLFDLATTFSSFYENCPVLKSEGQVRESRLALAAHTAAVLERGLDLLGIAAPERL</sequence>
<keyword evidence="15" id="KW-1185">Reference proteome</keyword>
<dbReference type="InterPro" id="IPR036695">
    <property type="entry name" value="Arg-tRNA-synth_N_sf"/>
</dbReference>
<evidence type="ECO:0000256" key="4">
    <source>
        <dbReference type="ARBA" id="ARBA00022598"/>
    </source>
</evidence>
<dbReference type="InterPro" id="IPR001412">
    <property type="entry name" value="aa-tRNA-synth_I_CS"/>
</dbReference>
<comment type="subcellular location">
    <subcellularLocation>
        <location evidence="1 10">Cytoplasm</location>
    </subcellularLocation>
</comment>
<dbReference type="CDD" id="cd00671">
    <property type="entry name" value="ArgRS_core"/>
    <property type="match status" value="1"/>
</dbReference>
<comment type="caution">
    <text evidence="10">Lacks conserved residue(s) required for the propagation of feature annotation.</text>
</comment>
<evidence type="ECO:0000313" key="14">
    <source>
        <dbReference type="EMBL" id="NYJ35922.1"/>
    </source>
</evidence>
<dbReference type="NCBIfam" id="TIGR00456">
    <property type="entry name" value="argS"/>
    <property type="match status" value="1"/>
</dbReference>
<dbReference type="FunFam" id="3.40.50.620:FF:000116">
    <property type="entry name" value="Arginine--tRNA ligase"/>
    <property type="match status" value="1"/>
</dbReference>
<evidence type="ECO:0000256" key="11">
    <source>
        <dbReference type="RuleBase" id="RU363038"/>
    </source>
</evidence>
<dbReference type="PROSITE" id="PS00178">
    <property type="entry name" value="AA_TRNA_LIGASE_I"/>
    <property type="match status" value="1"/>
</dbReference>
<evidence type="ECO:0000259" key="12">
    <source>
        <dbReference type="SMART" id="SM00836"/>
    </source>
</evidence>
<dbReference type="SMART" id="SM01016">
    <property type="entry name" value="Arg_tRNA_synt_N"/>
    <property type="match status" value="1"/>
</dbReference>
<evidence type="ECO:0000256" key="5">
    <source>
        <dbReference type="ARBA" id="ARBA00022741"/>
    </source>
</evidence>
<evidence type="ECO:0000259" key="13">
    <source>
        <dbReference type="SMART" id="SM01016"/>
    </source>
</evidence>